<dbReference type="RefSeq" id="WP_160745374.1">
    <property type="nucleotide sequence ID" value="NZ_WTYK01000001.1"/>
</dbReference>
<reference evidence="3 4" key="1">
    <citation type="submission" date="2019-12" db="EMBL/GenBank/DDBJ databases">
        <title>Genomic-based taxomic classification of the family Erythrobacteraceae.</title>
        <authorList>
            <person name="Xu L."/>
        </authorList>
    </citation>
    <scope>NUCLEOTIDE SEQUENCE [LARGE SCALE GENOMIC DNA]</scope>
    <source>
        <strain evidence="3 4">MCCC 1K02066</strain>
    </source>
</reference>
<keyword evidence="2" id="KW-0732">Signal</keyword>
<feature type="region of interest" description="Disordered" evidence="1">
    <location>
        <begin position="23"/>
        <end position="94"/>
    </location>
</feature>
<organism evidence="3 4">
    <name type="scientific">Croceibacterium soli</name>
    <dbReference type="NCBI Taxonomy" id="1739690"/>
    <lineage>
        <taxon>Bacteria</taxon>
        <taxon>Pseudomonadati</taxon>
        <taxon>Pseudomonadota</taxon>
        <taxon>Alphaproteobacteria</taxon>
        <taxon>Sphingomonadales</taxon>
        <taxon>Erythrobacteraceae</taxon>
        <taxon>Croceibacterium</taxon>
    </lineage>
</organism>
<feature type="compositionally biased region" description="Low complexity" evidence="1">
    <location>
        <begin position="51"/>
        <end position="66"/>
    </location>
</feature>
<proteinExistence type="predicted"/>
<comment type="caution">
    <text evidence="3">The sequence shown here is derived from an EMBL/GenBank/DDBJ whole genome shotgun (WGS) entry which is preliminary data.</text>
</comment>
<accession>A0A6I4UQ47</accession>
<dbReference type="Proteomes" id="UP000469159">
    <property type="component" value="Unassembled WGS sequence"/>
</dbReference>
<protein>
    <submittedName>
        <fullName evidence="3">Uncharacterized protein</fullName>
    </submittedName>
</protein>
<dbReference type="EMBL" id="WTYK01000001">
    <property type="protein sequence ID" value="MXP40556.1"/>
    <property type="molecule type" value="Genomic_DNA"/>
</dbReference>
<name>A0A6I4UQ47_9SPHN</name>
<sequence>MKTFVTAALLPAVLALGACGGDNTAEEAADATDTSYDTGAVDESGATMVSPTDTTGAAGAGADTGAAAGGRAGEPAAEVVGGETGSTDETGTTE</sequence>
<dbReference type="AlphaFoldDB" id="A0A6I4UQ47"/>
<keyword evidence="4" id="KW-1185">Reference proteome</keyword>
<feature type="chain" id="PRO_5026113941" evidence="2">
    <location>
        <begin position="21"/>
        <end position="94"/>
    </location>
</feature>
<evidence type="ECO:0000313" key="4">
    <source>
        <dbReference type="Proteomes" id="UP000469159"/>
    </source>
</evidence>
<gene>
    <name evidence="3" type="ORF">GRI75_02700</name>
</gene>
<feature type="compositionally biased region" description="Low complexity" evidence="1">
    <location>
        <begin position="73"/>
        <end position="94"/>
    </location>
</feature>
<evidence type="ECO:0000256" key="2">
    <source>
        <dbReference type="SAM" id="SignalP"/>
    </source>
</evidence>
<evidence type="ECO:0000313" key="3">
    <source>
        <dbReference type="EMBL" id="MXP40556.1"/>
    </source>
</evidence>
<feature type="signal peptide" evidence="2">
    <location>
        <begin position="1"/>
        <end position="20"/>
    </location>
</feature>
<dbReference type="PROSITE" id="PS51257">
    <property type="entry name" value="PROKAR_LIPOPROTEIN"/>
    <property type="match status" value="1"/>
</dbReference>
<evidence type="ECO:0000256" key="1">
    <source>
        <dbReference type="SAM" id="MobiDB-lite"/>
    </source>
</evidence>